<evidence type="ECO:0000313" key="14">
    <source>
        <dbReference type="Proteomes" id="UP000591948"/>
    </source>
</evidence>
<keyword evidence="14" id="KW-1185">Reference proteome</keyword>
<evidence type="ECO:0000256" key="5">
    <source>
        <dbReference type="ARBA" id="ARBA00013152"/>
    </source>
</evidence>
<sequence length="377" mass="41111">LESEWKEKFNSYRKTYPELASEWDNMMNFKFPDTWDKDIPVFPPDTKGIATRAASGKVMNEIANHIPSLIGGSADLNPSTNTELKGKGNFQFPDTADKNVQGAASGEWGYGGANIAFGVREHAMGSISNGMALHGGLIPFAGTFLIFSDYMRPAVRLAALMKLHVIYVFTHDSLALGEDGPTHQPVEQLSSLRAMPGLTVVRPADANEAAKAWEIAVTHKHGPVALIFTRQKVPVIDRDKYESAEGVKRGGYILADSAPHKPDVILIAAGSEVHIALEAYERLKTEKIKARVVNMASWELFEEQSEDYKNKVLPSDIKARVSVEAGSTHGWHKYSGLDGIAIGIDHFGASAPGEILLEKFGFTAENIINKARILLAG</sequence>
<dbReference type="GO" id="GO:0000287">
    <property type="term" value="F:magnesium ion binding"/>
    <property type="evidence" value="ECO:0007669"/>
    <property type="project" value="UniProtKB-ARBA"/>
</dbReference>
<dbReference type="RefSeq" id="WP_275552553.1">
    <property type="nucleotide sequence ID" value="NZ_BLRY01000087.1"/>
</dbReference>
<gene>
    <name evidence="13" type="ORF">HKBW3S33_01359</name>
</gene>
<evidence type="ECO:0000256" key="1">
    <source>
        <dbReference type="ARBA" id="ARBA00001946"/>
    </source>
</evidence>
<feature type="domain" description="Transketolase-like pyrimidine-binding" evidence="12">
    <location>
        <begin position="49"/>
        <end position="235"/>
    </location>
</feature>
<dbReference type="Pfam" id="PF22613">
    <property type="entry name" value="Transketolase_C_1"/>
    <property type="match status" value="1"/>
</dbReference>
<dbReference type="InterPro" id="IPR029061">
    <property type="entry name" value="THDP-binding"/>
</dbReference>
<dbReference type="Gene3D" id="3.40.50.970">
    <property type="match status" value="1"/>
</dbReference>
<dbReference type="EC" id="2.2.1.1" evidence="5"/>
<protein>
    <recommendedName>
        <fullName evidence="6">Transketolase</fullName>
        <ecNumber evidence="5">2.2.1.1</ecNumber>
    </recommendedName>
</protein>
<evidence type="ECO:0000256" key="7">
    <source>
        <dbReference type="ARBA" id="ARBA00022679"/>
    </source>
</evidence>
<comment type="cofactor">
    <cofactor evidence="2">
        <name>thiamine diphosphate</name>
        <dbReference type="ChEBI" id="CHEBI:58937"/>
    </cofactor>
</comment>
<organism evidence="13 14">
    <name type="scientific">Candidatus Hakubella thermalkaliphila</name>
    <dbReference type="NCBI Taxonomy" id="2754717"/>
    <lineage>
        <taxon>Bacteria</taxon>
        <taxon>Bacillati</taxon>
        <taxon>Actinomycetota</taxon>
        <taxon>Actinomycetota incertae sedis</taxon>
        <taxon>Candidatus Hakubellales</taxon>
        <taxon>Candidatus Hakubellaceae</taxon>
        <taxon>Candidatus Hakubella</taxon>
    </lineage>
</organism>
<evidence type="ECO:0000256" key="4">
    <source>
        <dbReference type="ARBA" id="ARBA00011738"/>
    </source>
</evidence>
<evidence type="ECO:0000313" key="13">
    <source>
        <dbReference type="EMBL" id="GFP27948.1"/>
    </source>
</evidence>
<evidence type="ECO:0000256" key="8">
    <source>
        <dbReference type="ARBA" id="ARBA00022723"/>
    </source>
</evidence>
<dbReference type="FunFam" id="3.40.50.970:FF:000003">
    <property type="entry name" value="Transketolase"/>
    <property type="match status" value="1"/>
</dbReference>
<dbReference type="GO" id="GO:0006098">
    <property type="term" value="P:pentose-phosphate shunt"/>
    <property type="evidence" value="ECO:0007669"/>
    <property type="project" value="TreeGrafter"/>
</dbReference>
<dbReference type="SUPFAM" id="SSF52922">
    <property type="entry name" value="TK C-terminal domain-like"/>
    <property type="match status" value="1"/>
</dbReference>
<evidence type="ECO:0000256" key="11">
    <source>
        <dbReference type="ARBA" id="ARBA00049473"/>
    </source>
</evidence>
<keyword evidence="8" id="KW-0479">Metal-binding</keyword>
<comment type="caution">
    <text evidence="13">The sequence shown here is derived from an EMBL/GenBank/DDBJ whole genome shotgun (WGS) entry which is preliminary data.</text>
</comment>
<dbReference type="GO" id="GO:0005829">
    <property type="term" value="C:cytosol"/>
    <property type="evidence" value="ECO:0007669"/>
    <property type="project" value="TreeGrafter"/>
</dbReference>
<comment type="subunit">
    <text evidence="4">Homodimer.</text>
</comment>
<comment type="similarity">
    <text evidence="3">Belongs to the transketolase family.</text>
</comment>
<dbReference type="Gene3D" id="3.40.50.920">
    <property type="match status" value="1"/>
</dbReference>
<dbReference type="FunFam" id="3.40.50.920:FF:000003">
    <property type="entry name" value="Transketolase"/>
    <property type="match status" value="1"/>
</dbReference>
<evidence type="ECO:0000256" key="3">
    <source>
        <dbReference type="ARBA" id="ARBA00007131"/>
    </source>
</evidence>
<dbReference type="InterPro" id="IPR009014">
    <property type="entry name" value="Transketo_C/PFOR_II"/>
</dbReference>
<evidence type="ECO:0000256" key="6">
    <source>
        <dbReference type="ARBA" id="ARBA00016662"/>
    </source>
</evidence>
<evidence type="ECO:0000259" key="12">
    <source>
        <dbReference type="SMART" id="SM00861"/>
    </source>
</evidence>
<dbReference type="InterPro" id="IPR020826">
    <property type="entry name" value="Transketolase_BS"/>
</dbReference>
<keyword evidence="10" id="KW-0786">Thiamine pyrophosphate</keyword>
<dbReference type="CDD" id="cd07033">
    <property type="entry name" value="TPP_PYR_DXS_TK_like"/>
    <property type="match status" value="1"/>
</dbReference>
<dbReference type="AlphaFoldDB" id="A0A6V8P6D0"/>
<proteinExistence type="inferred from homology"/>
<dbReference type="InterPro" id="IPR005475">
    <property type="entry name" value="Transketolase-like_Pyr-bd"/>
</dbReference>
<evidence type="ECO:0000256" key="9">
    <source>
        <dbReference type="ARBA" id="ARBA00022842"/>
    </source>
</evidence>
<evidence type="ECO:0000256" key="10">
    <source>
        <dbReference type="ARBA" id="ARBA00023052"/>
    </source>
</evidence>
<dbReference type="InterPro" id="IPR055152">
    <property type="entry name" value="Transketolase-like_C_2"/>
</dbReference>
<evidence type="ECO:0000256" key="2">
    <source>
        <dbReference type="ARBA" id="ARBA00001964"/>
    </source>
</evidence>
<dbReference type="Pfam" id="PF02779">
    <property type="entry name" value="Transket_pyr"/>
    <property type="match status" value="1"/>
</dbReference>
<keyword evidence="9" id="KW-0460">Magnesium</keyword>
<comment type="cofactor">
    <cofactor evidence="1">
        <name>Mg(2+)</name>
        <dbReference type="ChEBI" id="CHEBI:18420"/>
    </cofactor>
</comment>
<dbReference type="PROSITE" id="PS00802">
    <property type="entry name" value="TRANSKETOLASE_2"/>
    <property type="match status" value="1"/>
</dbReference>
<comment type="catalytic activity">
    <reaction evidence="11">
        <text>D-sedoheptulose 7-phosphate + D-glyceraldehyde 3-phosphate = aldehydo-D-ribose 5-phosphate + D-xylulose 5-phosphate</text>
        <dbReference type="Rhea" id="RHEA:10508"/>
        <dbReference type="ChEBI" id="CHEBI:57483"/>
        <dbReference type="ChEBI" id="CHEBI:57737"/>
        <dbReference type="ChEBI" id="CHEBI:58273"/>
        <dbReference type="ChEBI" id="CHEBI:59776"/>
        <dbReference type="EC" id="2.2.1.1"/>
    </reaction>
</comment>
<dbReference type="SMART" id="SM00861">
    <property type="entry name" value="Transket_pyr"/>
    <property type="match status" value="1"/>
</dbReference>
<feature type="non-terminal residue" evidence="13">
    <location>
        <position position="1"/>
    </location>
</feature>
<reference evidence="13 14" key="1">
    <citation type="journal article" date="2020" name="Front. Microbiol.">
        <title>Single-cell genomics of novel Actinobacteria with the Wood-Ljungdahl pathway discovered in a serpentinizing system.</title>
        <authorList>
            <person name="Merino N."/>
            <person name="Kawai M."/>
            <person name="Boyd E.S."/>
            <person name="Colman D.R."/>
            <person name="McGlynn S.E."/>
            <person name="Nealson K.H."/>
            <person name="Kurokawa K."/>
            <person name="Hongoh Y."/>
        </authorList>
    </citation>
    <scope>NUCLEOTIDE SEQUENCE [LARGE SCALE GENOMIC DNA]</scope>
    <source>
        <strain evidence="13 14">S33</strain>
    </source>
</reference>
<keyword evidence="7" id="KW-0808">Transferase</keyword>
<dbReference type="Proteomes" id="UP000591948">
    <property type="component" value="Unassembled WGS sequence"/>
</dbReference>
<dbReference type="PANTHER" id="PTHR43522">
    <property type="entry name" value="TRANSKETOLASE"/>
    <property type="match status" value="1"/>
</dbReference>
<dbReference type="EMBL" id="BLRY01000087">
    <property type="protein sequence ID" value="GFP27948.1"/>
    <property type="molecule type" value="Genomic_DNA"/>
</dbReference>
<name>A0A6V8P6D0_9ACTN</name>
<dbReference type="SUPFAM" id="SSF52518">
    <property type="entry name" value="Thiamin diphosphate-binding fold (THDP-binding)"/>
    <property type="match status" value="1"/>
</dbReference>
<dbReference type="InterPro" id="IPR033247">
    <property type="entry name" value="Transketolase_fam"/>
</dbReference>
<accession>A0A6V8P6D0</accession>
<dbReference type="GO" id="GO:0004802">
    <property type="term" value="F:transketolase activity"/>
    <property type="evidence" value="ECO:0007669"/>
    <property type="project" value="UniProtKB-EC"/>
</dbReference>
<dbReference type="PANTHER" id="PTHR43522:SF2">
    <property type="entry name" value="TRANSKETOLASE 1-RELATED"/>
    <property type="match status" value="1"/>
</dbReference>